<evidence type="ECO:0000256" key="3">
    <source>
        <dbReference type="ARBA" id="ARBA00023136"/>
    </source>
</evidence>
<evidence type="ECO:0000256" key="2">
    <source>
        <dbReference type="ARBA" id="ARBA00022729"/>
    </source>
</evidence>
<keyword evidence="1" id="KW-1003">Cell membrane</keyword>
<protein>
    <recommendedName>
        <fullName evidence="9">Lipoprotein LppP</fullName>
    </recommendedName>
</protein>
<reference evidence="7 8" key="1">
    <citation type="journal article" date="2019" name="Emerg. Microbes Infect.">
        <title>Comprehensive subspecies identification of 175 nontuberculous mycobacteria species based on 7547 genomic profiles.</title>
        <authorList>
            <person name="Matsumoto Y."/>
            <person name="Kinjo T."/>
            <person name="Motooka D."/>
            <person name="Nabeya D."/>
            <person name="Jung N."/>
            <person name="Uechi K."/>
            <person name="Horii T."/>
            <person name="Iida T."/>
            <person name="Fujita J."/>
            <person name="Nakamura S."/>
        </authorList>
    </citation>
    <scope>NUCLEOTIDE SEQUENCE [LARGE SCALE GENOMIC DNA]</scope>
    <source>
        <strain evidence="7 8">JCM 6377</strain>
    </source>
</reference>
<keyword evidence="5" id="KW-0449">Lipoprotein</keyword>
<evidence type="ECO:0000256" key="1">
    <source>
        <dbReference type="ARBA" id="ARBA00022475"/>
    </source>
</evidence>
<dbReference type="InterPro" id="IPR025971">
    <property type="entry name" value="LppP/LprE"/>
</dbReference>
<proteinExistence type="predicted"/>
<dbReference type="PROSITE" id="PS51257">
    <property type="entry name" value="PROKAR_LIPOPROTEIN"/>
    <property type="match status" value="1"/>
</dbReference>
<keyword evidence="2" id="KW-0732">Signal</keyword>
<dbReference type="Pfam" id="PF14041">
    <property type="entry name" value="Lipoprotein_21"/>
    <property type="match status" value="1"/>
</dbReference>
<dbReference type="Proteomes" id="UP000465302">
    <property type="component" value="Unassembled WGS sequence"/>
</dbReference>
<evidence type="ECO:0000256" key="5">
    <source>
        <dbReference type="ARBA" id="ARBA00023288"/>
    </source>
</evidence>
<organism evidence="7 8">
    <name type="scientific">Mycolicibacterium agri</name>
    <name type="common">Mycobacterium agri</name>
    <dbReference type="NCBI Taxonomy" id="36811"/>
    <lineage>
        <taxon>Bacteria</taxon>
        <taxon>Bacillati</taxon>
        <taxon>Actinomycetota</taxon>
        <taxon>Actinomycetes</taxon>
        <taxon>Mycobacteriales</taxon>
        <taxon>Mycobacteriaceae</taxon>
        <taxon>Mycolicibacterium</taxon>
    </lineage>
</organism>
<keyword evidence="6" id="KW-0812">Transmembrane</keyword>
<keyword evidence="6" id="KW-1133">Transmembrane helix</keyword>
<keyword evidence="4" id="KW-0564">Palmitate</keyword>
<feature type="transmembrane region" description="Helical" evidence="6">
    <location>
        <begin position="12"/>
        <end position="33"/>
    </location>
</feature>
<name>A0A7I9VZE8_MYCAG</name>
<evidence type="ECO:0000313" key="8">
    <source>
        <dbReference type="Proteomes" id="UP000465302"/>
    </source>
</evidence>
<keyword evidence="3 6" id="KW-0472">Membrane</keyword>
<dbReference type="AlphaFoldDB" id="A0A7I9VZE8"/>
<evidence type="ECO:0000256" key="6">
    <source>
        <dbReference type="SAM" id="Phobius"/>
    </source>
</evidence>
<accession>A0A7I9VZE8</accession>
<sequence>MGAVRKLGGMRLIRLIAVPMALGMFAIGCGWSPPGPEPTSTQACGPSDAPSPDTVAQAIAILPSGPHWQETARGHTPDCRLNWVVVKAGDGSDSPMQVLFFDRNNALGPATPEPRPYINVISSGNETANVQYQWRQGQDPACCPTGIATVRFQIDDDGKLKALDPIPNP</sequence>
<comment type="caution">
    <text evidence="7">The sequence shown here is derived from an EMBL/GenBank/DDBJ whole genome shotgun (WGS) entry which is preliminary data.</text>
</comment>
<evidence type="ECO:0000313" key="7">
    <source>
        <dbReference type="EMBL" id="GFG50821.1"/>
    </source>
</evidence>
<evidence type="ECO:0008006" key="9">
    <source>
        <dbReference type="Google" id="ProtNLM"/>
    </source>
</evidence>
<dbReference type="EMBL" id="BLKS01000001">
    <property type="protein sequence ID" value="GFG50821.1"/>
    <property type="molecule type" value="Genomic_DNA"/>
</dbReference>
<gene>
    <name evidence="7" type="ORF">MAGR_22620</name>
</gene>
<evidence type="ECO:0000256" key="4">
    <source>
        <dbReference type="ARBA" id="ARBA00023139"/>
    </source>
</evidence>